<dbReference type="PANTHER" id="PTHR30408:SF12">
    <property type="entry name" value="TYPE I RESTRICTION ENZYME MJAVIII SPECIFICITY SUBUNIT"/>
    <property type="match status" value="1"/>
</dbReference>
<dbReference type="Proteomes" id="UP000316851">
    <property type="component" value="Unassembled WGS sequence"/>
</dbReference>
<protein>
    <recommendedName>
        <fullName evidence="4">Type I restriction modification DNA specificity domain-containing protein</fullName>
    </recommendedName>
</protein>
<sequence>WEQCKLKEILKYERPEAYMISGDISEKGNIPVLTANKAFILGFTNEKNFYNHGESIIFDDFTLDYKYVDFIYKINSSAIKILTSIANKNLKFIYYLLSNVKIISNGHARHYISIVQNSIVNICSSEEDKKITAFLSTLDSLITLHQRKLEKLSNIKKSLLEKMFADEQNMKPQIRFKGFTDTWEQCKLKEILKYERPEAYMISGDISEKGNIPVLTANKAFILGFTNEKNFYNHGESIIFDDFTLDYKYVDFIFKINSSAIKILTSIANKNLKFIYYLLSNVKIISNGHARHYISIVQNSIVNICSSEEDKKITAFLSTLDSLITLHQRKLEKLNNIKKSLLEKMFC</sequence>
<dbReference type="InterPro" id="IPR000055">
    <property type="entry name" value="Restrct_endonuc_typeI_TRD"/>
</dbReference>
<feature type="non-terminal residue" evidence="5">
    <location>
        <position position="1"/>
    </location>
</feature>
<dbReference type="Gene3D" id="1.10.287.1120">
    <property type="entry name" value="Bipartite methylase S protein"/>
    <property type="match status" value="1"/>
</dbReference>
<dbReference type="InterPro" id="IPR052021">
    <property type="entry name" value="Type-I_RS_S_subunit"/>
</dbReference>
<evidence type="ECO:0000256" key="3">
    <source>
        <dbReference type="ARBA" id="ARBA00023125"/>
    </source>
</evidence>
<dbReference type="EMBL" id="VHHP01000012">
    <property type="protein sequence ID" value="TPR53204.1"/>
    <property type="molecule type" value="Genomic_DNA"/>
</dbReference>
<comment type="similarity">
    <text evidence="1">Belongs to the type-I restriction system S methylase family.</text>
</comment>
<keyword evidence="3" id="KW-0238">DNA-binding</keyword>
<dbReference type="SUPFAM" id="SSF116734">
    <property type="entry name" value="DNA methylase specificity domain"/>
    <property type="match status" value="2"/>
</dbReference>
<evidence type="ECO:0000313" key="6">
    <source>
        <dbReference type="Proteomes" id="UP000316851"/>
    </source>
</evidence>
<name>A0ABY2Z3E1_9BACT</name>
<dbReference type="RefSeq" id="WP_211333935.1">
    <property type="nucleotide sequence ID" value="NZ_VHHP01000012.1"/>
</dbReference>
<reference evidence="5" key="1">
    <citation type="submission" date="2019-06" db="EMBL/GenBank/DDBJ databases">
        <title>Mycoplasma neophronis type strain whole genome sequence.</title>
        <authorList>
            <person name="Spergser J."/>
        </authorList>
    </citation>
    <scope>NUCLEOTIDE SEQUENCE [LARGE SCALE GENOMIC DNA]</scope>
    <source>
        <strain evidence="5">DSM 24097</strain>
    </source>
</reference>
<dbReference type="Pfam" id="PF01420">
    <property type="entry name" value="Methylase_S"/>
    <property type="match status" value="2"/>
</dbReference>
<organism evidence="5 6">
    <name type="scientific">Metamycoplasma neophronis</name>
    <dbReference type="NCBI Taxonomy" id="872983"/>
    <lineage>
        <taxon>Bacteria</taxon>
        <taxon>Bacillati</taxon>
        <taxon>Mycoplasmatota</taxon>
        <taxon>Mycoplasmoidales</taxon>
        <taxon>Metamycoplasmataceae</taxon>
        <taxon>Metamycoplasma</taxon>
    </lineage>
</organism>
<proteinExistence type="inferred from homology"/>
<comment type="caution">
    <text evidence="5">The sequence shown here is derived from an EMBL/GenBank/DDBJ whole genome shotgun (WGS) entry which is preliminary data.</text>
</comment>
<evidence type="ECO:0000313" key="5">
    <source>
        <dbReference type="EMBL" id="TPR53204.1"/>
    </source>
</evidence>
<feature type="domain" description="Type I restriction modification DNA specificity" evidence="4">
    <location>
        <begin position="1"/>
        <end position="152"/>
    </location>
</feature>
<dbReference type="PANTHER" id="PTHR30408">
    <property type="entry name" value="TYPE-1 RESTRICTION ENZYME ECOKI SPECIFICITY PROTEIN"/>
    <property type="match status" value="1"/>
</dbReference>
<keyword evidence="2" id="KW-0680">Restriction system</keyword>
<evidence type="ECO:0000259" key="4">
    <source>
        <dbReference type="Pfam" id="PF01420"/>
    </source>
</evidence>
<dbReference type="InterPro" id="IPR044946">
    <property type="entry name" value="Restrct_endonuc_typeI_TRD_sf"/>
</dbReference>
<evidence type="ECO:0000256" key="2">
    <source>
        <dbReference type="ARBA" id="ARBA00022747"/>
    </source>
</evidence>
<dbReference type="Gene3D" id="3.90.220.20">
    <property type="entry name" value="DNA methylase specificity domains"/>
    <property type="match status" value="2"/>
</dbReference>
<evidence type="ECO:0000256" key="1">
    <source>
        <dbReference type="ARBA" id="ARBA00010923"/>
    </source>
</evidence>
<gene>
    <name evidence="5" type="ORF">FJR74_03025</name>
</gene>
<feature type="domain" description="Type I restriction modification DNA specificity" evidence="4">
    <location>
        <begin position="181"/>
        <end position="335"/>
    </location>
</feature>
<accession>A0ABY2Z3E1</accession>
<keyword evidence="6" id="KW-1185">Reference proteome</keyword>